<evidence type="ECO:0000259" key="1">
    <source>
        <dbReference type="Pfam" id="PF00651"/>
    </source>
</evidence>
<evidence type="ECO:0000313" key="2">
    <source>
        <dbReference type="EMBL" id="EFX66932.1"/>
    </source>
</evidence>
<dbReference type="Proteomes" id="UP000000305">
    <property type="component" value="Unassembled WGS sequence"/>
</dbReference>
<dbReference type="GO" id="GO:0031625">
    <property type="term" value="F:ubiquitin protein ligase binding"/>
    <property type="evidence" value="ECO:0000318"/>
    <property type="project" value="GO_Central"/>
</dbReference>
<name>E9HMW1_DAPPU</name>
<dbReference type="PANTHER" id="PTHR24413">
    <property type="entry name" value="SPECKLE-TYPE POZ PROTEIN"/>
    <property type="match status" value="1"/>
</dbReference>
<dbReference type="SUPFAM" id="SSF54695">
    <property type="entry name" value="POZ domain"/>
    <property type="match status" value="1"/>
</dbReference>
<dbReference type="InterPro" id="IPR011333">
    <property type="entry name" value="SKP1/BTB/POZ_sf"/>
</dbReference>
<evidence type="ECO:0000313" key="3">
    <source>
        <dbReference type="Proteomes" id="UP000000305"/>
    </source>
</evidence>
<protein>
    <recommendedName>
        <fullName evidence="1">BTB domain-containing protein</fullName>
    </recommendedName>
</protein>
<dbReference type="FunFam" id="1.25.40.420:FF:000030">
    <property type="entry name" value="Uncharacterized protein"/>
    <property type="match status" value="1"/>
</dbReference>
<dbReference type="GO" id="GO:0043161">
    <property type="term" value="P:proteasome-mediated ubiquitin-dependent protein catabolic process"/>
    <property type="evidence" value="ECO:0000318"/>
    <property type="project" value="GO_Central"/>
</dbReference>
<dbReference type="KEGG" id="dpx:DAPPUDRAFT_331590"/>
<dbReference type="InterPro" id="IPR000210">
    <property type="entry name" value="BTB/POZ_dom"/>
</dbReference>
<gene>
    <name evidence="2" type="ORF">DAPPUDRAFT_331590</name>
</gene>
<keyword evidence="3" id="KW-1185">Reference proteome</keyword>
<dbReference type="HOGENOM" id="CLU_004253_9_3_1"/>
<dbReference type="eggNOG" id="KOG1987">
    <property type="taxonomic scope" value="Eukaryota"/>
</dbReference>
<proteinExistence type="predicted"/>
<reference evidence="2 3" key="1">
    <citation type="journal article" date="2011" name="Science">
        <title>The ecoresponsive genome of Daphnia pulex.</title>
        <authorList>
            <person name="Colbourne J.K."/>
            <person name="Pfrender M.E."/>
            <person name="Gilbert D."/>
            <person name="Thomas W.K."/>
            <person name="Tucker A."/>
            <person name="Oakley T.H."/>
            <person name="Tokishita S."/>
            <person name="Aerts A."/>
            <person name="Arnold G.J."/>
            <person name="Basu M.K."/>
            <person name="Bauer D.J."/>
            <person name="Caceres C.E."/>
            <person name="Carmel L."/>
            <person name="Casola C."/>
            <person name="Choi J.H."/>
            <person name="Detter J.C."/>
            <person name="Dong Q."/>
            <person name="Dusheyko S."/>
            <person name="Eads B.D."/>
            <person name="Frohlich T."/>
            <person name="Geiler-Samerotte K.A."/>
            <person name="Gerlach D."/>
            <person name="Hatcher P."/>
            <person name="Jogdeo S."/>
            <person name="Krijgsveld J."/>
            <person name="Kriventseva E.V."/>
            <person name="Kultz D."/>
            <person name="Laforsch C."/>
            <person name="Lindquist E."/>
            <person name="Lopez J."/>
            <person name="Manak J.R."/>
            <person name="Muller J."/>
            <person name="Pangilinan J."/>
            <person name="Patwardhan R.P."/>
            <person name="Pitluck S."/>
            <person name="Pritham E.J."/>
            <person name="Rechtsteiner A."/>
            <person name="Rho M."/>
            <person name="Rogozin I.B."/>
            <person name="Sakarya O."/>
            <person name="Salamov A."/>
            <person name="Schaack S."/>
            <person name="Shapiro H."/>
            <person name="Shiga Y."/>
            <person name="Skalitzky C."/>
            <person name="Smith Z."/>
            <person name="Souvorov A."/>
            <person name="Sung W."/>
            <person name="Tang Z."/>
            <person name="Tsuchiya D."/>
            <person name="Tu H."/>
            <person name="Vos H."/>
            <person name="Wang M."/>
            <person name="Wolf Y.I."/>
            <person name="Yamagata H."/>
            <person name="Yamada T."/>
            <person name="Ye Y."/>
            <person name="Shaw J.R."/>
            <person name="Andrews J."/>
            <person name="Crease T.J."/>
            <person name="Tang H."/>
            <person name="Lucas S.M."/>
            <person name="Robertson H.M."/>
            <person name="Bork P."/>
            <person name="Koonin E.V."/>
            <person name="Zdobnov E.M."/>
            <person name="Grigoriev I.V."/>
            <person name="Lynch M."/>
            <person name="Boore J.L."/>
        </authorList>
    </citation>
    <scope>NUCLEOTIDE SEQUENCE [LARGE SCALE GENOMIC DNA]</scope>
</reference>
<dbReference type="AlphaFoldDB" id="E9HMW1"/>
<feature type="domain" description="BTB" evidence="1">
    <location>
        <begin position="1"/>
        <end position="71"/>
    </location>
</feature>
<organism evidence="2 3">
    <name type="scientific">Daphnia pulex</name>
    <name type="common">Water flea</name>
    <dbReference type="NCBI Taxonomy" id="6669"/>
    <lineage>
        <taxon>Eukaryota</taxon>
        <taxon>Metazoa</taxon>
        <taxon>Ecdysozoa</taxon>
        <taxon>Arthropoda</taxon>
        <taxon>Crustacea</taxon>
        <taxon>Branchiopoda</taxon>
        <taxon>Diplostraca</taxon>
        <taxon>Cladocera</taxon>
        <taxon>Anomopoda</taxon>
        <taxon>Daphniidae</taxon>
        <taxon>Daphnia</taxon>
    </lineage>
</organism>
<sequence>MFQHQTEDYLSEPVEIEDVEPLVFREILHFISTGRLSESEMKSTMPFEILKVAAKYLLDQLKMECETQLIHRISADNCMQLLFFTEENHSAFYLKKHAIQFFRNFSSEVIATEAWEKVERDHPKLCLTTLKKIVETR</sequence>
<dbReference type="Gene3D" id="3.30.710.10">
    <property type="entry name" value="Potassium Channel Kv1.1, Chain A"/>
    <property type="match status" value="1"/>
</dbReference>
<dbReference type="GO" id="GO:0030162">
    <property type="term" value="P:regulation of proteolysis"/>
    <property type="evidence" value="ECO:0000318"/>
    <property type="project" value="GO_Central"/>
</dbReference>
<accession>E9HMW1</accession>
<dbReference type="InParanoid" id="E9HMW1"/>
<dbReference type="GO" id="GO:0005737">
    <property type="term" value="C:cytoplasm"/>
    <property type="evidence" value="ECO:0000318"/>
    <property type="project" value="GO_Central"/>
</dbReference>
<dbReference type="Pfam" id="PF00651">
    <property type="entry name" value="BTB"/>
    <property type="match status" value="1"/>
</dbReference>
<dbReference type="GO" id="GO:0005634">
    <property type="term" value="C:nucleus"/>
    <property type="evidence" value="ECO:0000318"/>
    <property type="project" value="GO_Central"/>
</dbReference>
<dbReference type="FunFam" id="3.30.710.10:FF:000315">
    <property type="entry name" value="Uncharacterized protein"/>
    <property type="match status" value="1"/>
</dbReference>
<dbReference type="EMBL" id="GL732690">
    <property type="protein sequence ID" value="EFX66932.1"/>
    <property type="molecule type" value="Genomic_DNA"/>
</dbReference>
<dbReference type="Gene3D" id="1.25.40.420">
    <property type="match status" value="1"/>
</dbReference>
<dbReference type="PhylomeDB" id="E9HMW1"/>
<dbReference type="OrthoDB" id="6437200at2759"/>